<dbReference type="PANTHER" id="PTHR21139:SF42">
    <property type="entry name" value="TRIOSEPHOSPHATE ISOMERASE"/>
    <property type="match status" value="1"/>
</dbReference>
<accession>A0A072NRE7</accession>
<evidence type="ECO:0000256" key="2">
    <source>
        <dbReference type="ARBA" id="ARBA00007422"/>
    </source>
</evidence>
<dbReference type="PANTHER" id="PTHR21139">
    <property type="entry name" value="TRIOSEPHOSPHATE ISOMERASE"/>
    <property type="match status" value="1"/>
</dbReference>
<reference evidence="11 12" key="1">
    <citation type="submission" date="2014-04" db="EMBL/GenBank/DDBJ databases">
        <title>Draft genome sequence of Bacillus azotoformans MEV2011, a (co-) denitrifying strain unable to grow in the presence of oxygen.</title>
        <authorList>
            <person name="Nielsen M."/>
            <person name="Schreiber L."/>
            <person name="Finster K."/>
            <person name="Schramm A."/>
        </authorList>
    </citation>
    <scope>NUCLEOTIDE SEQUENCE [LARGE SCALE GENOMIC DNA]</scope>
    <source>
        <strain evidence="11 12">MEV2011</strain>
    </source>
</reference>
<comment type="catalytic activity">
    <reaction evidence="9 10">
        <text>D-glyceraldehyde 3-phosphate = dihydroxyacetone phosphate</text>
        <dbReference type="Rhea" id="RHEA:18585"/>
        <dbReference type="ChEBI" id="CHEBI:57642"/>
        <dbReference type="ChEBI" id="CHEBI:59776"/>
        <dbReference type="EC" id="5.3.1.1"/>
    </reaction>
</comment>
<comment type="pathway">
    <text evidence="1 9 10">Carbohydrate degradation; glycolysis; D-glyceraldehyde 3-phosphate from glycerone phosphate: step 1/1.</text>
</comment>
<evidence type="ECO:0000256" key="1">
    <source>
        <dbReference type="ARBA" id="ARBA00004680"/>
    </source>
</evidence>
<evidence type="ECO:0000256" key="3">
    <source>
        <dbReference type="ARBA" id="ARBA00011940"/>
    </source>
</evidence>
<dbReference type="InterPro" id="IPR020861">
    <property type="entry name" value="Triosephosphate_isomerase_AS"/>
</dbReference>
<gene>
    <name evidence="9" type="primary">tpiA</name>
    <name evidence="11" type="ORF">M670_00271</name>
</gene>
<dbReference type="GO" id="GO:0005829">
    <property type="term" value="C:cytosol"/>
    <property type="evidence" value="ECO:0007669"/>
    <property type="project" value="TreeGrafter"/>
</dbReference>
<comment type="caution">
    <text evidence="11">The sequence shown here is derived from an EMBL/GenBank/DDBJ whole genome shotgun (WGS) entry which is preliminary data.</text>
</comment>
<dbReference type="InterPro" id="IPR022896">
    <property type="entry name" value="TrioseP_Isoase_bac/euk"/>
</dbReference>
<organism evidence="11 12">
    <name type="scientific">Schinkia azotoformans MEV2011</name>
    <dbReference type="NCBI Taxonomy" id="1348973"/>
    <lineage>
        <taxon>Bacteria</taxon>
        <taxon>Bacillati</taxon>
        <taxon>Bacillota</taxon>
        <taxon>Bacilli</taxon>
        <taxon>Bacillales</taxon>
        <taxon>Bacillaceae</taxon>
        <taxon>Calidifontibacillus/Schinkia group</taxon>
        <taxon>Schinkia</taxon>
    </lineage>
</organism>
<evidence type="ECO:0000256" key="10">
    <source>
        <dbReference type="RuleBase" id="RU363013"/>
    </source>
</evidence>
<feature type="active site" description="Electrophile" evidence="9">
    <location>
        <position position="168"/>
    </location>
</feature>
<sequence length="327" mass="36049">MGIRDLLRYNKVWKYFPVQPSVRPKELTVANTPISFTLYYQNLCSVVDSIKKGHQLPLLLATSRVFLMEEAHNMRKPIIAGNWKMHKILTEATSFVEQVKGSIPSPQKIDSVVCAPFLFLERLVSEVKESDLKIGAQNMHFEEKGAFTGEVSPVALKDIGVDYVIIGHSERREMFAETDETVNKKVHAAFKNELAPIVCVGETLDQREAGTTNNVVGSQVEKGLAGLSLDQAKKLVIAYEPIWAIGTGKSSSAQDADEVCGFIRQVVEKMYSKDVADSVRIQYGGSVKPENIAEYMAQPNIDGALVGGASLEPDSFLKLLEAMKNNG</sequence>
<dbReference type="NCBIfam" id="TIGR00419">
    <property type="entry name" value="tim"/>
    <property type="match status" value="1"/>
</dbReference>
<dbReference type="InterPro" id="IPR000652">
    <property type="entry name" value="Triosephosphate_isomerase"/>
</dbReference>
<dbReference type="Pfam" id="PF00121">
    <property type="entry name" value="TIM"/>
    <property type="match status" value="1"/>
</dbReference>
<dbReference type="Gene3D" id="3.20.20.70">
    <property type="entry name" value="Aldolase class I"/>
    <property type="match status" value="1"/>
</dbReference>
<dbReference type="PATRIC" id="fig|1348973.3.peg.259"/>
<feature type="binding site" evidence="9">
    <location>
        <position position="246"/>
    </location>
    <ligand>
        <name>substrate</name>
    </ligand>
</feature>
<evidence type="ECO:0000256" key="8">
    <source>
        <dbReference type="ARBA" id="ARBA00023235"/>
    </source>
</evidence>
<proteinExistence type="inferred from homology"/>
<comment type="similarity">
    <text evidence="2 9 10">Belongs to the triosephosphate isomerase family.</text>
</comment>
<dbReference type="GO" id="GO:0004807">
    <property type="term" value="F:triose-phosphate isomerase activity"/>
    <property type="evidence" value="ECO:0007669"/>
    <property type="project" value="UniProtKB-UniRule"/>
</dbReference>
<feature type="modified residue" description="Phosphoserine" evidence="9">
    <location>
        <position position="286"/>
    </location>
</feature>
<comment type="pathway">
    <text evidence="9 10">Carbohydrate biosynthesis; gluconeogenesis.</text>
</comment>
<dbReference type="AlphaFoldDB" id="A0A072NRE7"/>
<dbReference type="PROSITE" id="PS00171">
    <property type="entry name" value="TIM_1"/>
    <property type="match status" value="1"/>
</dbReference>
<feature type="binding site" evidence="9">
    <location>
        <begin position="307"/>
        <end position="308"/>
    </location>
    <ligand>
        <name>substrate</name>
    </ligand>
</feature>
<protein>
    <recommendedName>
        <fullName evidence="4 9">Triosephosphate isomerase</fullName>
        <shortName evidence="9">TIM</shortName>
        <shortName evidence="9">TPI</shortName>
        <ecNumber evidence="3 9">5.3.1.1</ecNumber>
    </recommendedName>
    <alternativeName>
        <fullName evidence="9">Triose-phosphate isomerase</fullName>
    </alternativeName>
</protein>
<dbReference type="InterPro" id="IPR013785">
    <property type="entry name" value="Aldolase_TIM"/>
</dbReference>
<evidence type="ECO:0000256" key="7">
    <source>
        <dbReference type="ARBA" id="ARBA00023152"/>
    </source>
</evidence>
<evidence type="ECO:0000256" key="4">
    <source>
        <dbReference type="ARBA" id="ARBA00019397"/>
    </source>
</evidence>
<dbReference type="InterPro" id="IPR035990">
    <property type="entry name" value="TIM_sf"/>
</dbReference>
<keyword evidence="9" id="KW-0597">Phosphoprotein</keyword>
<evidence type="ECO:0000256" key="5">
    <source>
        <dbReference type="ARBA" id="ARBA00022432"/>
    </source>
</evidence>
<comment type="function">
    <text evidence="9">Involved in the gluconeogenesis. Catalyzes stereospecifically the conversion of dihydroxyacetone phosphate (DHAP) to D-glyceraldehyde-3-phosphate (G3P).</text>
</comment>
<dbReference type="GO" id="GO:0046166">
    <property type="term" value="P:glyceraldehyde-3-phosphate biosynthetic process"/>
    <property type="evidence" value="ECO:0007669"/>
    <property type="project" value="TreeGrafter"/>
</dbReference>
<dbReference type="GO" id="GO:0006094">
    <property type="term" value="P:gluconeogenesis"/>
    <property type="evidence" value="ECO:0007669"/>
    <property type="project" value="UniProtKB-UniRule"/>
</dbReference>
<keyword evidence="5 9" id="KW-0312">Gluconeogenesis</keyword>
<name>A0A072NRE7_SCHAZ</name>
<evidence type="ECO:0000256" key="6">
    <source>
        <dbReference type="ARBA" id="ARBA00022490"/>
    </source>
</evidence>
<dbReference type="HAMAP" id="MF_00147_B">
    <property type="entry name" value="TIM_B"/>
    <property type="match status" value="1"/>
</dbReference>
<comment type="subcellular location">
    <subcellularLocation>
        <location evidence="9 10">Cytoplasm</location>
    </subcellularLocation>
</comment>
<feature type="binding site" evidence="9">
    <location>
        <position position="286"/>
    </location>
    <ligand>
        <name>substrate</name>
    </ligand>
</feature>
<evidence type="ECO:0000313" key="12">
    <source>
        <dbReference type="Proteomes" id="UP000027936"/>
    </source>
</evidence>
<dbReference type="CDD" id="cd00311">
    <property type="entry name" value="TIM"/>
    <property type="match status" value="1"/>
</dbReference>
<dbReference type="UniPathway" id="UPA00109">
    <property type="reaction ID" value="UER00189"/>
</dbReference>
<dbReference type="EMBL" id="JJRY01000001">
    <property type="protein sequence ID" value="KEF40249.1"/>
    <property type="molecule type" value="Genomic_DNA"/>
</dbReference>
<dbReference type="GO" id="GO:0019563">
    <property type="term" value="P:glycerol catabolic process"/>
    <property type="evidence" value="ECO:0007669"/>
    <property type="project" value="TreeGrafter"/>
</dbReference>
<dbReference type="Proteomes" id="UP000027936">
    <property type="component" value="Unassembled WGS sequence"/>
</dbReference>
<dbReference type="UniPathway" id="UPA00138"/>
<keyword evidence="6 9" id="KW-0963">Cytoplasm</keyword>
<comment type="subunit">
    <text evidence="9 10">Homodimer.</text>
</comment>
<keyword evidence="8 9" id="KW-0413">Isomerase</keyword>
<evidence type="ECO:0000313" key="11">
    <source>
        <dbReference type="EMBL" id="KEF40249.1"/>
    </source>
</evidence>
<feature type="active site" description="Proton acceptor" evidence="9">
    <location>
        <position position="240"/>
    </location>
</feature>
<keyword evidence="7 9" id="KW-0324">Glycolysis</keyword>
<feature type="binding site" evidence="9">
    <location>
        <begin position="82"/>
        <end position="84"/>
    </location>
    <ligand>
        <name>substrate</name>
    </ligand>
</feature>
<dbReference type="PROSITE" id="PS51440">
    <property type="entry name" value="TIM_2"/>
    <property type="match status" value="1"/>
</dbReference>
<dbReference type="FunFam" id="3.20.20.70:FF:000016">
    <property type="entry name" value="Triosephosphate isomerase"/>
    <property type="match status" value="1"/>
</dbReference>
<dbReference type="EC" id="5.3.1.1" evidence="3 9"/>
<dbReference type="GO" id="GO:0006096">
    <property type="term" value="P:glycolytic process"/>
    <property type="evidence" value="ECO:0007669"/>
    <property type="project" value="UniProtKB-UniRule"/>
</dbReference>
<evidence type="ECO:0000256" key="9">
    <source>
        <dbReference type="HAMAP-Rule" id="MF_00147"/>
    </source>
</evidence>
<dbReference type="SUPFAM" id="SSF51351">
    <property type="entry name" value="Triosephosphate isomerase (TIM)"/>
    <property type="match status" value="1"/>
</dbReference>